<organism evidence="2 3">
    <name type="scientific">Lactiplantibacillus daowaiensis</name>
    <dbReference type="NCBI Taxonomy" id="2559918"/>
    <lineage>
        <taxon>Bacteria</taxon>
        <taxon>Bacillati</taxon>
        <taxon>Bacillota</taxon>
        <taxon>Bacilli</taxon>
        <taxon>Lactobacillales</taxon>
        <taxon>Lactobacillaceae</taxon>
        <taxon>Lactiplantibacillus</taxon>
    </lineage>
</organism>
<gene>
    <name evidence="2" type="ORF">ACFP5Y_02840</name>
</gene>
<accession>A0ABW1RXJ8</accession>
<dbReference type="Proteomes" id="UP001596282">
    <property type="component" value="Unassembled WGS sequence"/>
</dbReference>
<proteinExistence type="predicted"/>
<evidence type="ECO:0000256" key="1">
    <source>
        <dbReference type="SAM" id="Phobius"/>
    </source>
</evidence>
<keyword evidence="3" id="KW-1185">Reference proteome</keyword>
<feature type="transmembrane region" description="Helical" evidence="1">
    <location>
        <begin position="12"/>
        <end position="31"/>
    </location>
</feature>
<evidence type="ECO:0000313" key="2">
    <source>
        <dbReference type="EMBL" id="MFC6180161.1"/>
    </source>
</evidence>
<dbReference type="RefSeq" id="WP_137628841.1">
    <property type="nucleotide sequence ID" value="NZ_BJDJ01000013.1"/>
</dbReference>
<keyword evidence="1" id="KW-0812">Transmembrane</keyword>
<name>A0ABW1RXJ8_9LACO</name>
<keyword evidence="1" id="KW-1133">Transmembrane helix</keyword>
<dbReference type="EMBL" id="JBHSSC010000007">
    <property type="protein sequence ID" value="MFC6180161.1"/>
    <property type="molecule type" value="Genomic_DNA"/>
</dbReference>
<sequence>MIKIKQQRQVSAILVPVLIVIAVMLMALFRGNQAGQFVILVVALILVDQARPGRLINHWLVKKLKK</sequence>
<reference evidence="3" key="1">
    <citation type="journal article" date="2019" name="Int. J. Syst. Evol. Microbiol.">
        <title>The Global Catalogue of Microorganisms (GCM) 10K type strain sequencing project: providing services to taxonomists for standard genome sequencing and annotation.</title>
        <authorList>
            <consortium name="The Broad Institute Genomics Platform"/>
            <consortium name="The Broad Institute Genome Sequencing Center for Infectious Disease"/>
            <person name="Wu L."/>
            <person name="Ma J."/>
        </authorList>
    </citation>
    <scope>NUCLEOTIDE SEQUENCE [LARGE SCALE GENOMIC DNA]</scope>
    <source>
        <strain evidence="3">CCM 8933</strain>
    </source>
</reference>
<keyword evidence="1" id="KW-0472">Membrane</keyword>
<protein>
    <submittedName>
        <fullName evidence="2">Uncharacterized protein</fullName>
    </submittedName>
</protein>
<evidence type="ECO:0000313" key="3">
    <source>
        <dbReference type="Proteomes" id="UP001596282"/>
    </source>
</evidence>
<comment type="caution">
    <text evidence="2">The sequence shown here is derived from an EMBL/GenBank/DDBJ whole genome shotgun (WGS) entry which is preliminary data.</text>
</comment>